<dbReference type="OMA" id="NDFMIRK"/>
<comment type="caution">
    <text evidence="2">The sequence shown here is derived from an EMBL/GenBank/DDBJ whole genome shotgun (WGS) entry which is preliminary data.</text>
</comment>
<feature type="compositionally biased region" description="Low complexity" evidence="1">
    <location>
        <begin position="372"/>
        <end position="388"/>
    </location>
</feature>
<gene>
    <name evidence="2" type="ORF">H072_6779</name>
</gene>
<feature type="compositionally biased region" description="Low complexity" evidence="1">
    <location>
        <begin position="249"/>
        <end position="276"/>
    </location>
</feature>
<evidence type="ECO:0000256" key="1">
    <source>
        <dbReference type="SAM" id="MobiDB-lite"/>
    </source>
</evidence>
<dbReference type="EMBL" id="AQGS01000471">
    <property type="protein sequence ID" value="EPS39458.1"/>
    <property type="molecule type" value="Genomic_DNA"/>
</dbReference>
<feature type="compositionally biased region" description="Basic and acidic residues" evidence="1">
    <location>
        <begin position="35"/>
        <end position="48"/>
    </location>
</feature>
<proteinExistence type="predicted"/>
<feature type="region of interest" description="Disordered" evidence="1">
    <location>
        <begin position="362"/>
        <end position="445"/>
    </location>
</feature>
<accession>S8BJH9</accession>
<protein>
    <submittedName>
        <fullName evidence="2">Uncharacterized protein</fullName>
    </submittedName>
</protein>
<dbReference type="AlphaFoldDB" id="S8BJH9"/>
<dbReference type="HOGENOM" id="CLU_615411_0_0_1"/>
<feature type="compositionally biased region" description="Low complexity" evidence="1">
    <location>
        <begin position="195"/>
        <end position="208"/>
    </location>
</feature>
<feature type="region of interest" description="Disordered" evidence="1">
    <location>
        <begin position="1"/>
        <end position="56"/>
    </location>
</feature>
<sequence length="445" mass="47975">MDRLSRASKALHRSSKNLRDSPPGSPGPHRSHFGSLKEKQSKHSRQESMKFQISAPVELISSTSMISYTSKSLRSPSPTGRTASSIGYAPNSATSSPAMSGPMSPVSSPRPQNHILVNQKPYHHQPPSPASASGESIKGPFTPEIGLAISDVLTPPATPPPDHIPRRSRSSSIGKNAAMNATATRQSGSIHRIRSTSSLSSSISAGSSHENYKLDTDETGSQGSDPRRITATFGPPTSYKGPAGTNPRSSNGSTNSNSSFNGASVTSHPVSASSTPAMPPPPPRVTARRSASNPNMKLSQKRSVNKVNPFAHELAQVSELAEDMGIDLVDNDFMIRKGLLKFSAKDYLEVIRDVVFYPSDFSDEEEAKPVIPQQKRQPSQSRSQSRPQPRQRKESEVAPPPIVPARRKPTIPAESPRQMHVSQMQMHHIPRSVPQQQPVAAGGWI</sequence>
<dbReference type="Proteomes" id="UP000015100">
    <property type="component" value="Unassembled WGS sequence"/>
</dbReference>
<evidence type="ECO:0000313" key="3">
    <source>
        <dbReference type="Proteomes" id="UP000015100"/>
    </source>
</evidence>
<reference evidence="3" key="2">
    <citation type="submission" date="2013-04" db="EMBL/GenBank/DDBJ databases">
        <title>Genomic mechanisms accounting for the adaptation to parasitism in nematode-trapping fungi.</title>
        <authorList>
            <person name="Ahren D.G."/>
        </authorList>
    </citation>
    <scope>NUCLEOTIDE SEQUENCE [LARGE SCALE GENOMIC DNA]</scope>
    <source>
        <strain evidence="3">CBS 200.50</strain>
    </source>
</reference>
<feature type="region of interest" description="Disordered" evidence="1">
    <location>
        <begin position="69"/>
        <end position="304"/>
    </location>
</feature>
<feature type="compositionally biased region" description="Polar residues" evidence="1">
    <location>
        <begin position="170"/>
        <end position="188"/>
    </location>
</feature>
<feature type="compositionally biased region" description="Polar residues" evidence="1">
    <location>
        <begin position="73"/>
        <end position="98"/>
    </location>
</feature>
<organism evidence="2 3">
    <name type="scientific">Dactylellina haptotyla (strain CBS 200.50)</name>
    <name type="common">Nematode-trapping fungus</name>
    <name type="synonym">Monacrosporium haptotylum</name>
    <dbReference type="NCBI Taxonomy" id="1284197"/>
    <lineage>
        <taxon>Eukaryota</taxon>
        <taxon>Fungi</taxon>
        <taxon>Dikarya</taxon>
        <taxon>Ascomycota</taxon>
        <taxon>Pezizomycotina</taxon>
        <taxon>Orbiliomycetes</taxon>
        <taxon>Orbiliales</taxon>
        <taxon>Orbiliaceae</taxon>
        <taxon>Dactylellina</taxon>
    </lineage>
</organism>
<reference evidence="2 3" key="1">
    <citation type="journal article" date="2013" name="PLoS Genet.">
        <title>Genomic mechanisms accounting for the adaptation to parasitism in nematode-trapping fungi.</title>
        <authorList>
            <person name="Meerupati T."/>
            <person name="Andersson K.M."/>
            <person name="Friman E."/>
            <person name="Kumar D."/>
            <person name="Tunlid A."/>
            <person name="Ahren D."/>
        </authorList>
    </citation>
    <scope>NUCLEOTIDE SEQUENCE [LARGE SCALE GENOMIC DNA]</scope>
    <source>
        <strain evidence="2 3">CBS 200.50</strain>
    </source>
</reference>
<dbReference type="OrthoDB" id="5399160at2759"/>
<evidence type="ECO:0000313" key="2">
    <source>
        <dbReference type="EMBL" id="EPS39458.1"/>
    </source>
</evidence>
<keyword evidence="3" id="KW-1185">Reference proteome</keyword>
<name>S8BJH9_DACHA</name>